<proteinExistence type="predicted"/>
<evidence type="ECO:0000313" key="1">
    <source>
        <dbReference type="EMBL" id="ASF00362.1"/>
    </source>
</evidence>
<accession>A0A218MM48</accession>
<organism evidence="1">
    <name type="scientific">uncultured virus</name>
    <dbReference type="NCBI Taxonomy" id="340016"/>
    <lineage>
        <taxon>Viruses</taxon>
        <taxon>environmental samples</taxon>
    </lineage>
</organism>
<reference evidence="1" key="2">
    <citation type="journal article" date="2017" name="Nat. Commun.">
        <title>Single-virus genomics reveals hidden cosmopolitan and abundant viruses.</title>
        <authorList>
            <person name="Martinez-Hernandez F."/>
            <person name="Fornas O."/>
            <person name="Lluesma Gomez M."/>
            <person name="Bolduc B."/>
            <person name="de la Cruz Pena M.J."/>
            <person name="Martinez J.M."/>
            <person name="Anton J."/>
            <person name="Gasol J.M."/>
            <person name="Rosselli R."/>
            <person name="Rodriguez-Valera F."/>
            <person name="Sullivan M.B."/>
            <person name="Acinas S.G."/>
            <person name="Martinez-Garcia M."/>
        </authorList>
    </citation>
    <scope>NUCLEOTIDE SEQUENCE</scope>
</reference>
<dbReference type="EMBL" id="KY052831">
    <property type="protein sequence ID" value="ASF00362.1"/>
    <property type="molecule type" value="Genomic_DNA"/>
</dbReference>
<protein>
    <recommendedName>
        <fullName evidence="2">Thioredoxin domain-containing protein</fullName>
    </recommendedName>
</protein>
<dbReference type="SUPFAM" id="SSF52833">
    <property type="entry name" value="Thioredoxin-like"/>
    <property type="match status" value="1"/>
</dbReference>
<dbReference type="Gene3D" id="3.40.30.10">
    <property type="entry name" value="Glutaredoxin"/>
    <property type="match status" value="1"/>
</dbReference>
<name>A0A218MM48_9VIRU</name>
<reference evidence="1" key="1">
    <citation type="submission" date="2016-10" db="EMBL/GenBank/DDBJ databases">
        <authorList>
            <person name="Varghese N."/>
        </authorList>
    </citation>
    <scope>NUCLEOTIDE SEQUENCE</scope>
</reference>
<dbReference type="InterPro" id="IPR036249">
    <property type="entry name" value="Thioredoxin-like_sf"/>
</dbReference>
<evidence type="ECO:0008006" key="2">
    <source>
        <dbReference type="Google" id="ProtNLM"/>
    </source>
</evidence>
<sequence>MKNLIYICLFAITSLGMTIPESGVCVVEFNASFNAANSVDWIDELSDCKGRRVDIAAEPDLQKEHKIVVVPTVVVFNDGEEVERFQANIMMQLEATQDEVQEAVDEIIMSAF</sequence>